<dbReference type="FunFam" id="2.60.40.420:FF:000010">
    <property type="entry name" value="Early nodulin-like protein 1"/>
    <property type="match status" value="1"/>
</dbReference>
<evidence type="ECO:0000256" key="2">
    <source>
        <dbReference type="ARBA" id="ARBA00022475"/>
    </source>
</evidence>
<dbReference type="EMBL" id="VOIH02000003">
    <property type="protein sequence ID" value="KAF3450707.1"/>
    <property type="molecule type" value="Genomic_DNA"/>
</dbReference>
<evidence type="ECO:0000256" key="3">
    <source>
        <dbReference type="ARBA" id="ARBA00022622"/>
    </source>
</evidence>
<evidence type="ECO:0000256" key="6">
    <source>
        <dbReference type="ARBA" id="ARBA00023157"/>
    </source>
</evidence>
<evidence type="ECO:0000256" key="8">
    <source>
        <dbReference type="ARBA" id="ARBA00023288"/>
    </source>
</evidence>
<comment type="similarity">
    <text evidence="9">Belongs to the early nodulin-like (ENODL) family.</text>
</comment>
<feature type="chain" id="PRO_5035446385" description="Phytocyanin domain-containing protein" evidence="12">
    <location>
        <begin position="24"/>
        <end position="186"/>
    </location>
</feature>
<keyword evidence="6" id="KW-1015">Disulfide bond</keyword>
<dbReference type="PROSITE" id="PS51485">
    <property type="entry name" value="PHYTOCYANIN"/>
    <property type="match status" value="1"/>
</dbReference>
<evidence type="ECO:0000256" key="10">
    <source>
        <dbReference type="SAM" id="MobiDB-lite"/>
    </source>
</evidence>
<keyword evidence="7" id="KW-0325">Glycoprotein</keyword>
<comment type="caution">
    <text evidence="14">The sequence shown here is derived from an EMBL/GenBank/DDBJ whole genome shotgun (WGS) entry which is preliminary data.</text>
</comment>
<dbReference type="CDD" id="cd11019">
    <property type="entry name" value="OsENODL1_like"/>
    <property type="match status" value="1"/>
</dbReference>
<feature type="transmembrane region" description="Helical" evidence="11">
    <location>
        <begin position="164"/>
        <end position="182"/>
    </location>
</feature>
<dbReference type="AlphaFoldDB" id="A0A8K0HDK6"/>
<sequence length="186" mass="20587">MKTNMASFLKMMMVLVLVINAEAASKEFKVGDEFGWHEPDINNTLFYNQWASRNRFQVGDALSFEYNKNDSVMVVDKWGYYHCDTSNPIAAYDNGKSVVQLDRPGPFYFISGGPDHCKKGQRLVVDVMSPHPHDPHPDHPYAPHSATSPSPAPASSGVLVSEAAPTWLLMALIAAIFSTLLWSSSP</sequence>
<dbReference type="GO" id="GO:0098552">
    <property type="term" value="C:side of membrane"/>
    <property type="evidence" value="ECO:0007669"/>
    <property type="project" value="UniProtKB-KW"/>
</dbReference>
<dbReference type="InterPro" id="IPR039391">
    <property type="entry name" value="Phytocyanin-like"/>
</dbReference>
<dbReference type="GO" id="GO:0005886">
    <property type="term" value="C:plasma membrane"/>
    <property type="evidence" value="ECO:0007669"/>
    <property type="project" value="UniProtKB-SubCell"/>
</dbReference>
<evidence type="ECO:0000256" key="1">
    <source>
        <dbReference type="ARBA" id="ARBA00004609"/>
    </source>
</evidence>
<reference evidence="14" key="1">
    <citation type="submission" date="2020-03" db="EMBL/GenBank/DDBJ databases">
        <title>A high-quality chromosome-level genome assembly of a woody plant with both climbing and erect habits, Rhamnella rubrinervis.</title>
        <authorList>
            <person name="Lu Z."/>
            <person name="Yang Y."/>
            <person name="Zhu X."/>
            <person name="Sun Y."/>
        </authorList>
    </citation>
    <scope>NUCLEOTIDE SEQUENCE</scope>
    <source>
        <strain evidence="14">BYM</strain>
        <tissue evidence="14">Leaf</tissue>
    </source>
</reference>
<evidence type="ECO:0000313" key="14">
    <source>
        <dbReference type="EMBL" id="KAF3450707.1"/>
    </source>
</evidence>
<dbReference type="PANTHER" id="PTHR33021:SF234">
    <property type="entry name" value="EARLY NODULIN-LIKE PROTEIN 7"/>
    <property type="match status" value="1"/>
</dbReference>
<keyword evidence="11" id="KW-0812">Transmembrane</keyword>
<dbReference type="InterPro" id="IPR008972">
    <property type="entry name" value="Cupredoxin"/>
</dbReference>
<evidence type="ECO:0000256" key="9">
    <source>
        <dbReference type="ARBA" id="ARBA00035011"/>
    </source>
</evidence>
<proteinExistence type="inferred from homology"/>
<gene>
    <name evidence="14" type="ORF">FNV43_RR06796</name>
</gene>
<name>A0A8K0HDK6_9ROSA</name>
<organism evidence="14 15">
    <name type="scientific">Rhamnella rubrinervis</name>
    <dbReference type="NCBI Taxonomy" id="2594499"/>
    <lineage>
        <taxon>Eukaryota</taxon>
        <taxon>Viridiplantae</taxon>
        <taxon>Streptophyta</taxon>
        <taxon>Embryophyta</taxon>
        <taxon>Tracheophyta</taxon>
        <taxon>Spermatophyta</taxon>
        <taxon>Magnoliopsida</taxon>
        <taxon>eudicotyledons</taxon>
        <taxon>Gunneridae</taxon>
        <taxon>Pentapetalae</taxon>
        <taxon>rosids</taxon>
        <taxon>fabids</taxon>
        <taxon>Rosales</taxon>
        <taxon>Rhamnaceae</taxon>
        <taxon>rhamnoid group</taxon>
        <taxon>Rhamneae</taxon>
        <taxon>Rhamnella</taxon>
    </lineage>
</organism>
<keyword evidence="15" id="KW-1185">Reference proteome</keyword>
<keyword evidence="8" id="KW-0449">Lipoprotein</keyword>
<keyword evidence="11" id="KW-1133">Transmembrane helix</keyword>
<comment type="subcellular location">
    <subcellularLocation>
        <location evidence="1">Cell membrane</location>
        <topology evidence="1">Lipid-anchor</topology>
        <topology evidence="1">GPI-anchor</topology>
    </subcellularLocation>
</comment>
<dbReference type="OrthoDB" id="1933543at2759"/>
<dbReference type="Pfam" id="PF02298">
    <property type="entry name" value="Cu_bind_like"/>
    <property type="match status" value="1"/>
</dbReference>
<dbReference type="Proteomes" id="UP000796880">
    <property type="component" value="Unassembled WGS sequence"/>
</dbReference>
<dbReference type="Gene3D" id="2.60.40.420">
    <property type="entry name" value="Cupredoxins - blue copper proteins"/>
    <property type="match status" value="1"/>
</dbReference>
<keyword evidence="5 11" id="KW-0472">Membrane</keyword>
<dbReference type="InterPro" id="IPR003245">
    <property type="entry name" value="Phytocyanin_dom"/>
</dbReference>
<evidence type="ECO:0000256" key="5">
    <source>
        <dbReference type="ARBA" id="ARBA00023136"/>
    </source>
</evidence>
<dbReference type="SUPFAM" id="SSF49503">
    <property type="entry name" value="Cupredoxins"/>
    <property type="match status" value="1"/>
</dbReference>
<feature type="signal peptide" evidence="12">
    <location>
        <begin position="1"/>
        <end position="23"/>
    </location>
</feature>
<feature type="region of interest" description="Disordered" evidence="10">
    <location>
        <begin position="127"/>
        <end position="155"/>
    </location>
</feature>
<keyword evidence="4 12" id="KW-0732">Signal</keyword>
<dbReference type="InterPro" id="IPR041846">
    <property type="entry name" value="ENL_dom"/>
</dbReference>
<feature type="domain" description="Phytocyanin" evidence="13">
    <location>
        <begin position="26"/>
        <end position="129"/>
    </location>
</feature>
<dbReference type="GO" id="GO:0009055">
    <property type="term" value="F:electron transfer activity"/>
    <property type="evidence" value="ECO:0007669"/>
    <property type="project" value="InterPro"/>
</dbReference>
<accession>A0A8K0HDK6</accession>
<feature type="compositionally biased region" description="Basic and acidic residues" evidence="10">
    <location>
        <begin position="131"/>
        <end position="141"/>
    </location>
</feature>
<evidence type="ECO:0000256" key="11">
    <source>
        <dbReference type="SAM" id="Phobius"/>
    </source>
</evidence>
<evidence type="ECO:0000256" key="4">
    <source>
        <dbReference type="ARBA" id="ARBA00022729"/>
    </source>
</evidence>
<evidence type="ECO:0000256" key="7">
    <source>
        <dbReference type="ARBA" id="ARBA00023180"/>
    </source>
</evidence>
<feature type="compositionally biased region" description="Low complexity" evidence="10">
    <location>
        <begin position="142"/>
        <end position="155"/>
    </location>
</feature>
<evidence type="ECO:0000259" key="13">
    <source>
        <dbReference type="PROSITE" id="PS51485"/>
    </source>
</evidence>
<evidence type="ECO:0000313" key="15">
    <source>
        <dbReference type="Proteomes" id="UP000796880"/>
    </source>
</evidence>
<evidence type="ECO:0000256" key="12">
    <source>
        <dbReference type="SAM" id="SignalP"/>
    </source>
</evidence>
<protein>
    <recommendedName>
        <fullName evidence="13">Phytocyanin domain-containing protein</fullName>
    </recommendedName>
</protein>
<keyword evidence="2" id="KW-1003">Cell membrane</keyword>
<keyword evidence="3" id="KW-0336">GPI-anchor</keyword>
<dbReference type="PANTHER" id="PTHR33021">
    <property type="entry name" value="BLUE COPPER PROTEIN"/>
    <property type="match status" value="1"/>
</dbReference>